<dbReference type="Gene3D" id="1.20.120.910">
    <property type="entry name" value="DksA, coiled-coil domain"/>
    <property type="match status" value="1"/>
</dbReference>
<dbReference type="SUPFAM" id="SSF57716">
    <property type="entry name" value="Glucocorticoid receptor-like (DNA-binding domain)"/>
    <property type="match status" value="1"/>
</dbReference>
<dbReference type="PROSITE" id="PS51128">
    <property type="entry name" value="ZF_DKSA_2"/>
    <property type="match status" value="1"/>
</dbReference>
<dbReference type="InterPro" id="IPR000962">
    <property type="entry name" value="Znf_DskA_TraR"/>
</dbReference>
<feature type="zinc finger region" description="dksA C4-type" evidence="4">
    <location>
        <begin position="110"/>
        <end position="134"/>
    </location>
</feature>
<accession>A0A5C0UHS5</accession>
<dbReference type="InterPro" id="IPR048489">
    <property type="entry name" value="DksA_N"/>
</dbReference>
<keyword evidence="1" id="KW-0479">Metal-binding</keyword>
<dbReference type="Proteomes" id="UP000323844">
    <property type="component" value="Chromosome"/>
</dbReference>
<keyword evidence="3" id="KW-0862">Zinc</keyword>
<dbReference type="PANTHER" id="PTHR33823">
    <property type="entry name" value="RNA POLYMERASE-BINDING TRANSCRIPTION FACTOR DKSA-RELATED"/>
    <property type="match status" value="1"/>
</dbReference>
<reference evidence="7 8" key="1">
    <citation type="submission" date="2019-08" db="EMBL/GenBank/DDBJ databases">
        <title>Highly reduced genomes of protist endosymbionts show evolutionary convergence.</title>
        <authorList>
            <person name="George E."/>
            <person name="Husnik F."/>
            <person name="Tashyreva D."/>
            <person name="Prokopchuk G."/>
            <person name="Horak A."/>
            <person name="Kwong W.K."/>
            <person name="Lukes J."/>
            <person name="Keeling P.J."/>
        </authorList>
    </citation>
    <scope>NUCLEOTIDE SEQUENCE [LARGE SCALE GENOMIC DNA]</scope>
    <source>
        <strain evidence="7">1621</strain>
    </source>
</reference>
<dbReference type="KEGG" id="snay:FZC37_01435"/>
<dbReference type="OrthoDB" id="9803742at2"/>
<keyword evidence="8" id="KW-1185">Reference proteome</keyword>
<dbReference type="NCBIfam" id="TIGR02420">
    <property type="entry name" value="dksA"/>
    <property type="match status" value="1"/>
</dbReference>
<protein>
    <submittedName>
        <fullName evidence="7">RNA polymerase-binding protein DksA</fullName>
    </submittedName>
</protein>
<feature type="domain" description="DnaK suppressor protein DksA N-terminal" evidence="6">
    <location>
        <begin position="32"/>
        <end position="102"/>
    </location>
</feature>
<dbReference type="InterPro" id="IPR012784">
    <property type="entry name" value="DksA_RNA_pol-bd"/>
</dbReference>
<dbReference type="InterPro" id="IPR037187">
    <property type="entry name" value="DnaK_N"/>
</dbReference>
<sequence>MTEKAEKKGYVPINLPEGYEPSELEEYMNDMQKEYFFRKLQQWKKDLYSESEGIVGDLTNVRFADAELGDRVSGEAQTYFRLRQAQRYRKLIKKIDYAIERIENGSYGYCAKTGEEIGLERLKARPVATLSIEAQERREKDEKR</sequence>
<evidence type="ECO:0000259" key="5">
    <source>
        <dbReference type="Pfam" id="PF01258"/>
    </source>
</evidence>
<organism evidence="7 8">
    <name type="scientific">Candidatus Sneabacter namystus</name>
    <dbReference type="NCBI Taxonomy" id="2601646"/>
    <lineage>
        <taxon>Bacteria</taxon>
        <taxon>Pseudomonadati</taxon>
        <taxon>Pseudomonadota</taxon>
        <taxon>Alphaproteobacteria</taxon>
        <taxon>Rickettsiales</taxon>
        <taxon>Rickettsiaceae</taxon>
        <taxon>Rickettsieae</taxon>
        <taxon>Candidatus Sneabacter</taxon>
    </lineage>
</organism>
<feature type="domain" description="Zinc finger DksA/TraR C4-type" evidence="5">
    <location>
        <begin position="105"/>
        <end position="140"/>
    </location>
</feature>
<dbReference type="Pfam" id="PF21157">
    <property type="entry name" value="DksA_N"/>
    <property type="match status" value="1"/>
</dbReference>
<gene>
    <name evidence="7" type="primary">dksA</name>
    <name evidence="7" type="ORF">FZC37_01435</name>
</gene>
<dbReference type="EMBL" id="CP043312">
    <property type="protein sequence ID" value="QEK39596.1"/>
    <property type="molecule type" value="Genomic_DNA"/>
</dbReference>
<evidence type="ECO:0000256" key="2">
    <source>
        <dbReference type="ARBA" id="ARBA00022771"/>
    </source>
</evidence>
<evidence type="ECO:0000256" key="3">
    <source>
        <dbReference type="ARBA" id="ARBA00022833"/>
    </source>
</evidence>
<evidence type="ECO:0000256" key="4">
    <source>
        <dbReference type="PROSITE-ProRule" id="PRU00510"/>
    </source>
</evidence>
<name>A0A5C0UHS5_9RICK</name>
<dbReference type="AlphaFoldDB" id="A0A5C0UHS5"/>
<evidence type="ECO:0000313" key="8">
    <source>
        <dbReference type="Proteomes" id="UP000323844"/>
    </source>
</evidence>
<dbReference type="Pfam" id="PF01258">
    <property type="entry name" value="zf-dskA_traR"/>
    <property type="match status" value="1"/>
</dbReference>
<dbReference type="PANTHER" id="PTHR33823:SF2">
    <property type="entry name" value="RNA POLYMERASE-BINDING TRANSCRIPTION FACTOR DKSA"/>
    <property type="match status" value="1"/>
</dbReference>
<dbReference type="GO" id="GO:0008270">
    <property type="term" value="F:zinc ion binding"/>
    <property type="evidence" value="ECO:0007669"/>
    <property type="project" value="UniProtKB-KW"/>
</dbReference>
<keyword evidence="2" id="KW-0863">Zinc-finger</keyword>
<evidence type="ECO:0000313" key="7">
    <source>
        <dbReference type="EMBL" id="QEK39596.1"/>
    </source>
</evidence>
<evidence type="ECO:0000256" key="1">
    <source>
        <dbReference type="ARBA" id="ARBA00022723"/>
    </source>
</evidence>
<dbReference type="RefSeq" id="WP_148951957.1">
    <property type="nucleotide sequence ID" value="NZ_CP043312.1"/>
</dbReference>
<proteinExistence type="predicted"/>
<dbReference type="SUPFAM" id="SSF109635">
    <property type="entry name" value="DnaK suppressor protein DksA, alpha-hairpin domain"/>
    <property type="match status" value="1"/>
</dbReference>
<evidence type="ECO:0000259" key="6">
    <source>
        <dbReference type="Pfam" id="PF21157"/>
    </source>
</evidence>